<keyword evidence="1" id="KW-0732">Signal</keyword>
<comment type="caution">
    <text evidence="2">The sequence shown here is derived from an EMBL/GenBank/DDBJ whole genome shotgun (WGS) entry which is preliminary data.</text>
</comment>
<feature type="chain" id="PRO_5021222169" description="Lipoprotein" evidence="1">
    <location>
        <begin position="28"/>
        <end position="97"/>
    </location>
</feature>
<reference evidence="2 3" key="1">
    <citation type="submission" date="2019-03" db="EMBL/GenBank/DDBJ databases">
        <title>Ramlibacter henchirensis DSM 14656, whole genome shotgun sequence.</title>
        <authorList>
            <person name="Zhang X."/>
            <person name="Feng G."/>
            <person name="Zhu H."/>
        </authorList>
    </citation>
    <scope>NUCLEOTIDE SEQUENCE [LARGE SCALE GENOMIC DNA]</scope>
    <source>
        <strain evidence="2 3">DSM 14656</strain>
    </source>
</reference>
<proteinExistence type="predicted"/>
<evidence type="ECO:0000313" key="2">
    <source>
        <dbReference type="EMBL" id="TFZ06099.1"/>
    </source>
</evidence>
<sequence length="97" mass="10131">MNIRRIAITAAALAAAGLLGGCAVYPAQPAYTSYPSAPVVYSSSPGVAPAPVVVAPAPVYVAPPPVYYGPAVYPSISLGIFGRFGGHRHHHRHHHRH</sequence>
<evidence type="ECO:0000313" key="3">
    <source>
        <dbReference type="Proteomes" id="UP000298180"/>
    </source>
</evidence>
<keyword evidence="3" id="KW-1185">Reference proteome</keyword>
<dbReference type="PROSITE" id="PS51257">
    <property type="entry name" value="PROKAR_LIPOPROTEIN"/>
    <property type="match status" value="1"/>
</dbReference>
<evidence type="ECO:0000256" key="1">
    <source>
        <dbReference type="SAM" id="SignalP"/>
    </source>
</evidence>
<accession>A0A4Z0C7N4</accession>
<gene>
    <name evidence="2" type="ORF">EZ313_05490</name>
</gene>
<name>A0A4Z0C7N4_9BURK</name>
<organism evidence="2 3">
    <name type="scientific">Ramlibacter henchirensis</name>
    <dbReference type="NCBI Taxonomy" id="204072"/>
    <lineage>
        <taxon>Bacteria</taxon>
        <taxon>Pseudomonadati</taxon>
        <taxon>Pseudomonadota</taxon>
        <taxon>Betaproteobacteria</taxon>
        <taxon>Burkholderiales</taxon>
        <taxon>Comamonadaceae</taxon>
        <taxon>Ramlibacter</taxon>
    </lineage>
</organism>
<feature type="signal peptide" evidence="1">
    <location>
        <begin position="1"/>
        <end position="27"/>
    </location>
</feature>
<dbReference type="AlphaFoldDB" id="A0A4Z0C7N4"/>
<protein>
    <recommendedName>
        <fullName evidence="4">Lipoprotein</fullName>
    </recommendedName>
</protein>
<dbReference type="Proteomes" id="UP000298180">
    <property type="component" value="Unassembled WGS sequence"/>
</dbReference>
<dbReference type="EMBL" id="SMLM01000001">
    <property type="protein sequence ID" value="TFZ06099.1"/>
    <property type="molecule type" value="Genomic_DNA"/>
</dbReference>
<evidence type="ECO:0008006" key="4">
    <source>
        <dbReference type="Google" id="ProtNLM"/>
    </source>
</evidence>
<dbReference type="RefSeq" id="WP_135262185.1">
    <property type="nucleotide sequence ID" value="NZ_SMLM01000001.1"/>
</dbReference>